<dbReference type="EMBL" id="UZAM01001811">
    <property type="protein sequence ID" value="VDO85042.1"/>
    <property type="molecule type" value="Genomic_DNA"/>
</dbReference>
<evidence type="ECO:0000313" key="3">
    <source>
        <dbReference type="WBParaSite" id="SBAD_0000058001-mRNA-1"/>
    </source>
</evidence>
<keyword evidence="2" id="KW-1185">Reference proteome</keyword>
<dbReference type="AlphaFoldDB" id="A0A183IAB4"/>
<reference evidence="1 2" key="2">
    <citation type="submission" date="2018-11" db="EMBL/GenBank/DDBJ databases">
        <authorList>
            <consortium name="Pathogen Informatics"/>
        </authorList>
    </citation>
    <scope>NUCLEOTIDE SEQUENCE [LARGE SCALE GENOMIC DNA]</scope>
</reference>
<sequence length="144" mass="16535">MTTVNQQCNSIYLELYESPQFPYGTVSGLGHPENQRTYQTGQASFSRYSRPYFDSLNEDAGEAAEPFNLFTAAEADYPTVGFCPAVDCNFTRDFCEWRNEEAGHSQWKIRLQSKPEHYEFYLPPGITIVVQISSFTQQQYNKIS</sequence>
<evidence type="ECO:0000313" key="1">
    <source>
        <dbReference type="EMBL" id="VDO85042.1"/>
    </source>
</evidence>
<name>A0A183IAB4_9BILA</name>
<evidence type="ECO:0000313" key="2">
    <source>
        <dbReference type="Proteomes" id="UP000270296"/>
    </source>
</evidence>
<reference evidence="3" key="1">
    <citation type="submission" date="2016-06" db="UniProtKB">
        <authorList>
            <consortium name="WormBaseParasite"/>
        </authorList>
    </citation>
    <scope>IDENTIFICATION</scope>
</reference>
<gene>
    <name evidence="1" type="ORF">SBAD_LOCUS558</name>
</gene>
<protein>
    <submittedName>
        <fullName evidence="3">MAM domain-containing protein</fullName>
    </submittedName>
</protein>
<organism evidence="3">
    <name type="scientific">Soboliphyme baturini</name>
    <dbReference type="NCBI Taxonomy" id="241478"/>
    <lineage>
        <taxon>Eukaryota</taxon>
        <taxon>Metazoa</taxon>
        <taxon>Ecdysozoa</taxon>
        <taxon>Nematoda</taxon>
        <taxon>Enoplea</taxon>
        <taxon>Dorylaimia</taxon>
        <taxon>Dioctophymatida</taxon>
        <taxon>Dioctophymatoidea</taxon>
        <taxon>Soboliphymatidae</taxon>
        <taxon>Soboliphyme</taxon>
    </lineage>
</organism>
<proteinExistence type="predicted"/>
<dbReference type="Proteomes" id="UP000270296">
    <property type="component" value="Unassembled WGS sequence"/>
</dbReference>
<dbReference type="WBParaSite" id="SBAD_0000058001-mRNA-1">
    <property type="protein sequence ID" value="SBAD_0000058001-mRNA-1"/>
    <property type="gene ID" value="SBAD_0000058001"/>
</dbReference>
<accession>A0A183IAB4</accession>